<organism evidence="1 2">
    <name type="scientific">Portunus trituberculatus</name>
    <name type="common">Swimming crab</name>
    <name type="synonym">Neptunus trituberculatus</name>
    <dbReference type="NCBI Taxonomy" id="210409"/>
    <lineage>
        <taxon>Eukaryota</taxon>
        <taxon>Metazoa</taxon>
        <taxon>Ecdysozoa</taxon>
        <taxon>Arthropoda</taxon>
        <taxon>Crustacea</taxon>
        <taxon>Multicrustacea</taxon>
        <taxon>Malacostraca</taxon>
        <taxon>Eumalacostraca</taxon>
        <taxon>Eucarida</taxon>
        <taxon>Decapoda</taxon>
        <taxon>Pleocyemata</taxon>
        <taxon>Brachyura</taxon>
        <taxon>Eubrachyura</taxon>
        <taxon>Portunoidea</taxon>
        <taxon>Portunidae</taxon>
        <taxon>Portuninae</taxon>
        <taxon>Portunus</taxon>
    </lineage>
</organism>
<name>A0A5B7CZ65_PORTR</name>
<evidence type="ECO:0000313" key="1">
    <source>
        <dbReference type="EMBL" id="MPC14639.1"/>
    </source>
</evidence>
<accession>A0A5B7CZ65</accession>
<reference evidence="1 2" key="1">
    <citation type="submission" date="2019-05" db="EMBL/GenBank/DDBJ databases">
        <title>Another draft genome of Portunus trituberculatus and its Hox gene families provides insights of decapod evolution.</title>
        <authorList>
            <person name="Jeong J.-H."/>
            <person name="Song I."/>
            <person name="Kim S."/>
            <person name="Choi T."/>
            <person name="Kim D."/>
            <person name="Ryu S."/>
            <person name="Kim W."/>
        </authorList>
    </citation>
    <scope>NUCLEOTIDE SEQUENCE [LARGE SCALE GENOMIC DNA]</scope>
    <source>
        <tissue evidence="1">Muscle</tissue>
    </source>
</reference>
<proteinExistence type="predicted"/>
<protein>
    <submittedName>
        <fullName evidence="1">Uncharacterized protein</fullName>
    </submittedName>
</protein>
<dbReference type="EMBL" id="VSRR010000368">
    <property type="protein sequence ID" value="MPC14639.1"/>
    <property type="molecule type" value="Genomic_DNA"/>
</dbReference>
<gene>
    <name evidence="1" type="ORF">E2C01_007409</name>
</gene>
<keyword evidence="2" id="KW-1185">Reference proteome</keyword>
<dbReference type="AlphaFoldDB" id="A0A5B7CZ65"/>
<comment type="caution">
    <text evidence="1">The sequence shown here is derived from an EMBL/GenBank/DDBJ whole genome shotgun (WGS) entry which is preliminary data.</text>
</comment>
<dbReference type="Proteomes" id="UP000324222">
    <property type="component" value="Unassembled WGS sequence"/>
</dbReference>
<sequence length="88" mass="9846">MPLIVCVALENCRRERGGVSEEEQNFKKRQLAKGNKKWRKKRLTVFNEAVMFIPGRSLLLGSLQRGREGLGAGWGVGRPSQHASPCEP</sequence>
<evidence type="ECO:0000313" key="2">
    <source>
        <dbReference type="Proteomes" id="UP000324222"/>
    </source>
</evidence>